<evidence type="ECO:0000256" key="15">
    <source>
        <dbReference type="ARBA" id="ARBA00040883"/>
    </source>
</evidence>
<dbReference type="Proteomes" id="UP000724657">
    <property type="component" value="Unassembled WGS sequence"/>
</dbReference>
<gene>
    <name evidence="16" type="primary">coaX</name>
    <name evidence="17" type="ORF">IAA47_07575</name>
</gene>
<evidence type="ECO:0000256" key="8">
    <source>
        <dbReference type="ARBA" id="ARBA00022679"/>
    </source>
</evidence>
<dbReference type="GO" id="GO:0046872">
    <property type="term" value="F:metal ion binding"/>
    <property type="evidence" value="ECO:0007669"/>
    <property type="project" value="UniProtKB-KW"/>
</dbReference>
<dbReference type="NCBIfam" id="TIGR00671">
    <property type="entry name" value="baf"/>
    <property type="match status" value="1"/>
</dbReference>
<proteinExistence type="inferred from homology"/>
<dbReference type="CDD" id="cd24015">
    <property type="entry name" value="ASKHA_NBD_PanK-III"/>
    <property type="match status" value="1"/>
</dbReference>
<accession>A0A9E2L0I2</accession>
<comment type="subcellular location">
    <subcellularLocation>
        <location evidence="3 16">Cytoplasm</location>
    </subcellularLocation>
</comment>
<feature type="binding site" evidence="16">
    <location>
        <begin position="109"/>
        <end position="112"/>
    </location>
    <ligand>
        <name>substrate</name>
    </ligand>
</feature>
<evidence type="ECO:0000256" key="10">
    <source>
        <dbReference type="ARBA" id="ARBA00022777"/>
    </source>
</evidence>
<evidence type="ECO:0000256" key="5">
    <source>
        <dbReference type="ARBA" id="ARBA00011738"/>
    </source>
</evidence>
<dbReference type="Pfam" id="PF03309">
    <property type="entry name" value="Pan_kinase"/>
    <property type="match status" value="1"/>
</dbReference>
<dbReference type="PANTHER" id="PTHR34265">
    <property type="entry name" value="TYPE III PANTOTHENATE KINASE"/>
    <property type="match status" value="1"/>
</dbReference>
<evidence type="ECO:0000256" key="11">
    <source>
        <dbReference type="ARBA" id="ARBA00022840"/>
    </source>
</evidence>
<comment type="similarity">
    <text evidence="14 16">Belongs to the type III pantothenate kinase family.</text>
</comment>
<dbReference type="AlphaFoldDB" id="A0A9E2L0I2"/>
<evidence type="ECO:0000256" key="9">
    <source>
        <dbReference type="ARBA" id="ARBA00022741"/>
    </source>
</evidence>
<dbReference type="GO" id="GO:0005737">
    <property type="term" value="C:cytoplasm"/>
    <property type="evidence" value="ECO:0007669"/>
    <property type="project" value="UniProtKB-SubCell"/>
</dbReference>
<keyword evidence="12 16" id="KW-0630">Potassium</keyword>
<dbReference type="NCBIfam" id="NF009848">
    <property type="entry name" value="PRK13318.1-6"/>
    <property type="match status" value="1"/>
</dbReference>
<dbReference type="EMBL" id="JAHLFN010000068">
    <property type="protein sequence ID" value="MBU3842825.1"/>
    <property type="molecule type" value="Genomic_DNA"/>
</dbReference>
<feature type="binding site" evidence="16">
    <location>
        <position position="99"/>
    </location>
    <ligand>
        <name>substrate</name>
    </ligand>
</feature>
<sequence length="256" mass="28328">MLITVDIGNTHIVTGLFDESGKILLTFRISTNDKLTEDEYFSYFRSISIFNGIEIEKVSGIVVSSVVPNLITIFQFFGRKYFNIEPMIVDLEKKLPFTFAKNMNPTGFGADRIIDIVQALKDYPNKNLIIIDLGTATTFDVLKKDVYIGGAILPGIEMSINALCGNTAKLPKVKFTTPDCALGSDTISQIQSGIFYGYAGQIKHIIRKIKEEVGEECFVVATGGLGKLLSAEIDEIDVYHADLSIKGLYTLYKNNI</sequence>
<dbReference type="GO" id="GO:0005524">
    <property type="term" value="F:ATP binding"/>
    <property type="evidence" value="ECO:0007669"/>
    <property type="project" value="UniProtKB-UniRule"/>
</dbReference>
<dbReference type="NCBIfam" id="NF009855">
    <property type="entry name" value="PRK13321.1"/>
    <property type="match status" value="1"/>
</dbReference>
<dbReference type="PANTHER" id="PTHR34265:SF1">
    <property type="entry name" value="TYPE III PANTOTHENATE KINASE"/>
    <property type="match status" value="1"/>
</dbReference>
<evidence type="ECO:0000256" key="14">
    <source>
        <dbReference type="ARBA" id="ARBA00038036"/>
    </source>
</evidence>
<evidence type="ECO:0000256" key="12">
    <source>
        <dbReference type="ARBA" id="ARBA00022958"/>
    </source>
</evidence>
<feature type="binding site" evidence="16">
    <location>
        <position position="186"/>
    </location>
    <ligand>
        <name>substrate</name>
    </ligand>
</feature>
<dbReference type="InterPro" id="IPR043129">
    <property type="entry name" value="ATPase_NBD"/>
</dbReference>
<name>A0A9E2L0I2_9FUSO</name>
<evidence type="ECO:0000256" key="4">
    <source>
        <dbReference type="ARBA" id="ARBA00005225"/>
    </source>
</evidence>
<comment type="cofactor">
    <cofactor evidence="16">
        <name>NH4(+)</name>
        <dbReference type="ChEBI" id="CHEBI:28938"/>
    </cofactor>
    <cofactor evidence="16">
        <name>K(+)</name>
        <dbReference type="ChEBI" id="CHEBI:29103"/>
    </cofactor>
    <text evidence="16">A monovalent cation. Ammonium or potassium.</text>
</comment>
<comment type="subunit">
    <text evidence="5 16">Homodimer.</text>
</comment>
<comment type="pathway">
    <text evidence="4 16">Cofactor biosynthesis; coenzyme A biosynthesis; CoA from (R)-pantothenate: step 1/5.</text>
</comment>
<reference evidence="17" key="2">
    <citation type="submission" date="2021-04" db="EMBL/GenBank/DDBJ databases">
        <authorList>
            <person name="Gilroy R."/>
        </authorList>
    </citation>
    <scope>NUCLEOTIDE SEQUENCE</scope>
    <source>
        <strain evidence="17">A6-441</strain>
    </source>
</reference>
<keyword evidence="16" id="KW-0479">Metal-binding</keyword>
<feature type="binding site" evidence="16">
    <location>
        <begin position="6"/>
        <end position="13"/>
    </location>
    <ligand>
        <name>ATP</name>
        <dbReference type="ChEBI" id="CHEBI:30616"/>
    </ligand>
</feature>
<evidence type="ECO:0000313" key="18">
    <source>
        <dbReference type="Proteomes" id="UP000724657"/>
    </source>
</evidence>
<evidence type="ECO:0000256" key="7">
    <source>
        <dbReference type="ARBA" id="ARBA00022490"/>
    </source>
</evidence>
<keyword evidence="11 16" id="KW-0067">ATP-binding</keyword>
<evidence type="ECO:0000256" key="1">
    <source>
        <dbReference type="ARBA" id="ARBA00001206"/>
    </source>
</evidence>
<feature type="binding site" evidence="16">
    <location>
        <position position="132"/>
    </location>
    <ligand>
        <name>K(+)</name>
        <dbReference type="ChEBI" id="CHEBI:29103"/>
    </ligand>
</feature>
<evidence type="ECO:0000313" key="17">
    <source>
        <dbReference type="EMBL" id="MBU3842825.1"/>
    </source>
</evidence>
<comment type="catalytic activity">
    <reaction evidence="1 16">
        <text>(R)-pantothenate + ATP = (R)-4'-phosphopantothenate + ADP + H(+)</text>
        <dbReference type="Rhea" id="RHEA:16373"/>
        <dbReference type="ChEBI" id="CHEBI:10986"/>
        <dbReference type="ChEBI" id="CHEBI:15378"/>
        <dbReference type="ChEBI" id="CHEBI:29032"/>
        <dbReference type="ChEBI" id="CHEBI:30616"/>
        <dbReference type="ChEBI" id="CHEBI:456216"/>
        <dbReference type="EC" id="2.7.1.33"/>
    </reaction>
</comment>
<dbReference type="Gene3D" id="3.30.420.40">
    <property type="match status" value="2"/>
</dbReference>
<feature type="binding site" evidence="16">
    <location>
        <position position="135"/>
    </location>
    <ligand>
        <name>ATP</name>
        <dbReference type="ChEBI" id="CHEBI:30616"/>
    </ligand>
</feature>
<evidence type="ECO:0000256" key="16">
    <source>
        <dbReference type="HAMAP-Rule" id="MF_01274"/>
    </source>
</evidence>
<keyword evidence="8 16" id="KW-0808">Transferase</keyword>
<evidence type="ECO:0000256" key="2">
    <source>
        <dbReference type="ARBA" id="ARBA00001958"/>
    </source>
</evidence>
<reference evidence="17" key="1">
    <citation type="journal article" date="2021" name="PeerJ">
        <title>Extensive microbial diversity within the chicken gut microbiome revealed by metagenomics and culture.</title>
        <authorList>
            <person name="Gilroy R."/>
            <person name="Ravi A."/>
            <person name="Getino M."/>
            <person name="Pursley I."/>
            <person name="Horton D.L."/>
            <person name="Alikhan N.F."/>
            <person name="Baker D."/>
            <person name="Gharbi K."/>
            <person name="Hall N."/>
            <person name="Watson M."/>
            <person name="Adriaenssens E.M."/>
            <person name="Foster-Nyarko E."/>
            <person name="Jarju S."/>
            <person name="Secka A."/>
            <person name="Antonio M."/>
            <person name="Oren A."/>
            <person name="Chaudhuri R.R."/>
            <person name="La Ragione R."/>
            <person name="Hildebrand F."/>
            <person name="Pallen M.J."/>
        </authorList>
    </citation>
    <scope>NUCLEOTIDE SEQUENCE</scope>
    <source>
        <strain evidence="17">A6-441</strain>
    </source>
</reference>
<keyword evidence="9 16" id="KW-0547">Nucleotide-binding</keyword>
<keyword evidence="7 16" id="KW-0963">Cytoplasm</keyword>
<organism evidence="17 18">
    <name type="scientific">Candidatus Fusobacterium pullicola</name>
    <dbReference type="NCBI Taxonomy" id="2838601"/>
    <lineage>
        <taxon>Bacteria</taxon>
        <taxon>Fusobacteriati</taxon>
        <taxon>Fusobacteriota</taxon>
        <taxon>Fusobacteriia</taxon>
        <taxon>Fusobacteriales</taxon>
        <taxon>Fusobacteriaceae</taxon>
        <taxon>Fusobacterium</taxon>
    </lineage>
</organism>
<feature type="active site" description="Proton acceptor" evidence="16">
    <location>
        <position position="111"/>
    </location>
</feature>
<evidence type="ECO:0000256" key="3">
    <source>
        <dbReference type="ARBA" id="ARBA00004496"/>
    </source>
</evidence>
<comment type="cofactor">
    <cofactor evidence="2">
        <name>K(+)</name>
        <dbReference type="ChEBI" id="CHEBI:29103"/>
    </cofactor>
</comment>
<dbReference type="GO" id="GO:0015937">
    <property type="term" value="P:coenzyme A biosynthetic process"/>
    <property type="evidence" value="ECO:0007669"/>
    <property type="project" value="UniProtKB-UniRule"/>
</dbReference>
<keyword evidence="13 16" id="KW-0173">Coenzyme A biosynthesis</keyword>
<evidence type="ECO:0000256" key="6">
    <source>
        <dbReference type="ARBA" id="ARBA00012102"/>
    </source>
</evidence>
<dbReference type="GO" id="GO:0004594">
    <property type="term" value="F:pantothenate kinase activity"/>
    <property type="evidence" value="ECO:0007669"/>
    <property type="project" value="UniProtKB-UniRule"/>
</dbReference>
<dbReference type="SUPFAM" id="SSF53067">
    <property type="entry name" value="Actin-like ATPase domain"/>
    <property type="match status" value="2"/>
</dbReference>
<evidence type="ECO:0000256" key="13">
    <source>
        <dbReference type="ARBA" id="ARBA00022993"/>
    </source>
</evidence>
<dbReference type="InterPro" id="IPR004619">
    <property type="entry name" value="Type_III_PanK"/>
</dbReference>
<dbReference type="EC" id="2.7.1.33" evidence="6 16"/>
<dbReference type="HAMAP" id="MF_01274">
    <property type="entry name" value="Pantothen_kinase_3"/>
    <property type="match status" value="1"/>
</dbReference>
<keyword evidence="10 16" id="KW-0418">Kinase</keyword>
<protein>
    <recommendedName>
        <fullName evidence="15 16">Type III pantothenate kinase</fullName>
        <ecNumber evidence="6 16">2.7.1.33</ecNumber>
    </recommendedName>
    <alternativeName>
        <fullName evidence="16">PanK-III</fullName>
    </alternativeName>
    <alternativeName>
        <fullName evidence="16">Pantothenic acid kinase</fullName>
    </alternativeName>
</protein>
<comment type="function">
    <text evidence="16">Catalyzes the phosphorylation of pantothenate (Pan), the first step in CoA biosynthesis.</text>
</comment>
<comment type="caution">
    <text evidence="17">The sequence shown here is derived from an EMBL/GenBank/DDBJ whole genome shotgun (WGS) entry which is preliminary data.</text>
</comment>